<evidence type="ECO:0000259" key="1">
    <source>
        <dbReference type="PROSITE" id="PS50943"/>
    </source>
</evidence>
<protein>
    <submittedName>
        <fullName evidence="2">Helix-turn-helix transcriptional regulator</fullName>
    </submittedName>
</protein>
<reference evidence="2 3" key="1">
    <citation type="submission" date="2023-02" db="EMBL/GenBank/DDBJ databases">
        <title>The predominant lactic acid bacteria and yeasts involved in the spontaneous fermentation of millet during the production of the traditional porridge Hausa koko in Ghana.</title>
        <authorList>
            <person name="Atter A."/>
            <person name="Diaz M."/>
        </authorList>
    </citation>
    <scope>NUCLEOTIDE SEQUENCE [LARGE SCALE GENOMIC DNA]</scope>
    <source>
        <strain evidence="2 3">FI11640</strain>
    </source>
</reference>
<dbReference type="RefSeq" id="WP_331243029.1">
    <property type="nucleotide sequence ID" value="NZ_JAQSGJ010000001.1"/>
</dbReference>
<dbReference type="PROSITE" id="PS50943">
    <property type="entry name" value="HTH_CROC1"/>
    <property type="match status" value="1"/>
</dbReference>
<dbReference type="EMBL" id="JAQSGK010000001">
    <property type="protein sequence ID" value="MEE6714303.1"/>
    <property type="molecule type" value="Genomic_DNA"/>
</dbReference>
<sequence length="198" mass="22419">MLANRLSILLAERDMTIKELTTKTGLSRNTVSNLVNKPTGNISVKTTDLLCNYLKITPREFFEYSPVYLSFPNNVSSHGNIVARIDGLPRIFEYTITVDKNAPDERLSFYNADVSFDKFLTLRIGGKGNEDFQFMVYTRLSARFQKIVLERLEELVDAFISSEFKGTILSKQIKISCAIVMNESNAEQFLLNRTVGPA</sequence>
<dbReference type="Pfam" id="PF13443">
    <property type="entry name" value="HTH_26"/>
    <property type="match status" value="1"/>
</dbReference>
<gene>
    <name evidence="2" type="ORF">PS435_00400</name>
</gene>
<evidence type="ECO:0000313" key="2">
    <source>
        <dbReference type="EMBL" id="MEE6714303.1"/>
    </source>
</evidence>
<dbReference type="InterPro" id="IPR010982">
    <property type="entry name" value="Lambda_DNA-bd_dom_sf"/>
</dbReference>
<dbReference type="InterPro" id="IPR001387">
    <property type="entry name" value="Cro/C1-type_HTH"/>
</dbReference>
<dbReference type="CDD" id="cd00093">
    <property type="entry name" value="HTH_XRE"/>
    <property type="match status" value="1"/>
</dbReference>
<accession>A0ABU7SWH2</accession>
<proteinExistence type="predicted"/>
<organism evidence="2 3">
    <name type="scientific">Schleiferilactobacillus harbinensis</name>
    <dbReference type="NCBI Taxonomy" id="304207"/>
    <lineage>
        <taxon>Bacteria</taxon>
        <taxon>Bacillati</taxon>
        <taxon>Bacillota</taxon>
        <taxon>Bacilli</taxon>
        <taxon>Lactobacillales</taxon>
        <taxon>Lactobacillaceae</taxon>
        <taxon>Schleiferilactobacillus</taxon>
    </lineage>
</organism>
<dbReference type="Proteomes" id="UP001330016">
    <property type="component" value="Unassembled WGS sequence"/>
</dbReference>
<evidence type="ECO:0000313" key="3">
    <source>
        <dbReference type="Proteomes" id="UP001330016"/>
    </source>
</evidence>
<name>A0ABU7SWH2_9LACO</name>
<feature type="domain" description="HTH cro/C1-type" evidence="1">
    <location>
        <begin position="6"/>
        <end position="61"/>
    </location>
</feature>
<keyword evidence="3" id="KW-1185">Reference proteome</keyword>
<dbReference type="SMART" id="SM00530">
    <property type="entry name" value="HTH_XRE"/>
    <property type="match status" value="1"/>
</dbReference>
<dbReference type="Gene3D" id="1.10.260.40">
    <property type="entry name" value="lambda repressor-like DNA-binding domains"/>
    <property type="match status" value="1"/>
</dbReference>
<dbReference type="SUPFAM" id="SSF47413">
    <property type="entry name" value="lambda repressor-like DNA-binding domains"/>
    <property type="match status" value="1"/>
</dbReference>
<comment type="caution">
    <text evidence="2">The sequence shown here is derived from an EMBL/GenBank/DDBJ whole genome shotgun (WGS) entry which is preliminary data.</text>
</comment>